<protein>
    <submittedName>
        <fullName evidence="1">Uncharacterized protein</fullName>
    </submittedName>
</protein>
<gene>
    <name evidence="1" type="ORF">Y1Q_0021079</name>
</gene>
<dbReference type="EMBL" id="AKHW03002195">
    <property type="protein sequence ID" value="KYO39426.1"/>
    <property type="molecule type" value="Genomic_DNA"/>
</dbReference>
<reference evidence="1 2" key="1">
    <citation type="journal article" date="2012" name="Genome Biol.">
        <title>Sequencing three crocodilian genomes to illuminate the evolution of archosaurs and amniotes.</title>
        <authorList>
            <person name="St John J.A."/>
            <person name="Braun E.L."/>
            <person name="Isberg S.R."/>
            <person name="Miles L.G."/>
            <person name="Chong A.Y."/>
            <person name="Gongora J."/>
            <person name="Dalzell P."/>
            <person name="Moran C."/>
            <person name="Bed'hom B."/>
            <person name="Abzhanov A."/>
            <person name="Burgess S.C."/>
            <person name="Cooksey A.M."/>
            <person name="Castoe T.A."/>
            <person name="Crawford N.G."/>
            <person name="Densmore L.D."/>
            <person name="Drew J.C."/>
            <person name="Edwards S.V."/>
            <person name="Faircloth B.C."/>
            <person name="Fujita M.K."/>
            <person name="Greenwold M.J."/>
            <person name="Hoffmann F.G."/>
            <person name="Howard J.M."/>
            <person name="Iguchi T."/>
            <person name="Janes D.E."/>
            <person name="Khan S.Y."/>
            <person name="Kohno S."/>
            <person name="de Koning A.J."/>
            <person name="Lance S.L."/>
            <person name="McCarthy F.M."/>
            <person name="McCormack J.E."/>
            <person name="Merchant M.E."/>
            <person name="Peterson D.G."/>
            <person name="Pollock D.D."/>
            <person name="Pourmand N."/>
            <person name="Raney B.J."/>
            <person name="Roessler K.A."/>
            <person name="Sanford J.R."/>
            <person name="Sawyer R.H."/>
            <person name="Schmidt C.J."/>
            <person name="Triplett E.W."/>
            <person name="Tuberville T.D."/>
            <person name="Venegas-Anaya M."/>
            <person name="Howard J.T."/>
            <person name="Jarvis E.D."/>
            <person name="Guillette L.J.Jr."/>
            <person name="Glenn T.C."/>
            <person name="Green R.E."/>
            <person name="Ray D.A."/>
        </authorList>
    </citation>
    <scope>NUCLEOTIDE SEQUENCE [LARGE SCALE GENOMIC DNA]</scope>
    <source>
        <strain evidence="1">KSC_2009_1</strain>
    </source>
</reference>
<proteinExistence type="predicted"/>
<accession>A0A151NRF9</accession>
<comment type="caution">
    <text evidence="1">The sequence shown here is derived from an EMBL/GenBank/DDBJ whole genome shotgun (WGS) entry which is preliminary data.</text>
</comment>
<keyword evidence="2" id="KW-1185">Reference proteome</keyword>
<dbReference type="AlphaFoldDB" id="A0A151NRF9"/>
<organism evidence="1 2">
    <name type="scientific">Alligator mississippiensis</name>
    <name type="common">American alligator</name>
    <dbReference type="NCBI Taxonomy" id="8496"/>
    <lineage>
        <taxon>Eukaryota</taxon>
        <taxon>Metazoa</taxon>
        <taxon>Chordata</taxon>
        <taxon>Craniata</taxon>
        <taxon>Vertebrata</taxon>
        <taxon>Euteleostomi</taxon>
        <taxon>Archelosauria</taxon>
        <taxon>Archosauria</taxon>
        <taxon>Crocodylia</taxon>
        <taxon>Alligatoridae</taxon>
        <taxon>Alligatorinae</taxon>
        <taxon>Alligator</taxon>
    </lineage>
</organism>
<evidence type="ECO:0000313" key="2">
    <source>
        <dbReference type="Proteomes" id="UP000050525"/>
    </source>
</evidence>
<name>A0A151NRF9_ALLMI</name>
<evidence type="ECO:0000313" key="1">
    <source>
        <dbReference type="EMBL" id="KYO39426.1"/>
    </source>
</evidence>
<dbReference type="Proteomes" id="UP000050525">
    <property type="component" value="Unassembled WGS sequence"/>
</dbReference>
<sequence length="66" mass="7653">MDLALEDLSSRRLFLAFRYHCGMKCLRTPIKRRIMASSHVSRVILLIMTTSQRKECIKTKVLSVSL</sequence>